<keyword evidence="2" id="KW-1185">Reference proteome</keyword>
<dbReference type="Proteomes" id="UP000192266">
    <property type="component" value="Unassembled WGS sequence"/>
</dbReference>
<sequence>MILSIENNSILCEQSGKFLWTLDIDKLKVVGEFTTTAGPWNNDWFLVFADKSNEWFEVPFEASSKQFWSRLSQKVNQELIPGLAASVTYASRVIYPKELVGKGLFRLTSLGENLSANQQQIAGLNEVNVEFTNQVKDLFS</sequence>
<dbReference type="AlphaFoldDB" id="A0A1W1W4B1"/>
<dbReference type="EMBL" id="FWWW01000103">
    <property type="protein sequence ID" value="SMC00458.1"/>
    <property type="molecule type" value="Genomic_DNA"/>
</dbReference>
<accession>A0A1W1W4B1</accession>
<name>A0A1W1W4B1_9BACT</name>
<dbReference type="STRING" id="645990.SAMN00120144_3385"/>
<protein>
    <submittedName>
        <fullName evidence="1">Uncharacterized protein</fullName>
    </submittedName>
</protein>
<reference evidence="1 2" key="1">
    <citation type="submission" date="2017-04" db="EMBL/GenBank/DDBJ databases">
        <authorList>
            <person name="Afonso C.L."/>
            <person name="Miller P.J."/>
            <person name="Scott M.A."/>
            <person name="Spackman E."/>
            <person name="Goraichik I."/>
            <person name="Dimitrov K.M."/>
            <person name="Suarez D.L."/>
            <person name="Swayne D.E."/>
        </authorList>
    </citation>
    <scope>NUCLEOTIDE SEQUENCE [LARGE SCALE GENOMIC DNA]</scope>
    <source>
        <strain evidence="1 2">DSM 11622</strain>
    </source>
</reference>
<organism evidence="1 2">
    <name type="scientific">Hymenobacter roseosalivarius DSM 11622</name>
    <dbReference type="NCBI Taxonomy" id="645990"/>
    <lineage>
        <taxon>Bacteria</taxon>
        <taxon>Pseudomonadati</taxon>
        <taxon>Bacteroidota</taxon>
        <taxon>Cytophagia</taxon>
        <taxon>Cytophagales</taxon>
        <taxon>Hymenobacteraceae</taxon>
        <taxon>Hymenobacter</taxon>
    </lineage>
</organism>
<evidence type="ECO:0000313" key="1">
    <source>
        <dbReference type="EMBL" id="SMC00458.1"/>
    </source>
</evidence>
<gene>
    <name evidence="1" type="ORF">SAMN00120144_3385</name>
</gene>
<evidence type="ECO:0000313" key="2">
    <source>
        <dbReference type="Proteomes" id="UP000192266"/>
    </source>
</evidence>
<proteinExistence type="predicted"/>